<dbReference type="AlphaFoldDB" id="A0A2W5NXB7"/>
<gene>
    <name evidence="1" type="ORF">DI544_14845</name>
</gene>
<dbReference type="SUPFAM" id="SSF56954">
    <property type="entry name" value="Outer membrane efflux proteins (OEP)"/>
    <property type="match status" value="1"/>
</dbReference>
<proteinExistence type="predicted"/>
<sequence length="63" mass="6717">MARSPFRSSATRIRCRYVKGVVTYLDVATAQSAALRVRRSAIELSVRRLQAGVALGGGLPAQG</sequence>
<reference evidence="1 2" key="1">
    <citation type="submission" date="2017-08" db="EMBL/GenBank/DDBJ databases">
        <title>Infants hospitalized years apart are colonized by the same room-sourced microbial strains.</title>
        <authorList>
            <person name="Brooks B."/>
            <person name="Olm M.R."/>
            <person name="Firek B.A."/>
            <person name="Baker R."/>
            <person name="Thomas B.C."/>
            <person name="Morowitz M.J."/>
            <person name="Banfield J.F."/>
        </authorList>
    </citation>
    <scope>NUCLEOTIDE SEQUENCE [LARGE SCALE GENOMIC DNA]</scope>
    <source>
        <strain evidence="1">S2_005_001_R1_22</strain>
    </source>
</reference>
<comment type="caution">
    <text evidence="1">The sequence shown here is derived from an EMBL/GenBank/DDBJ whole genome shotgun (WGS) entry which is preliminary data.</text>
</comment>
<organism evidence="1 2">
    <name type="scientific">Sphingomonas taxi</name>
    <dbReference type="NCBI Taxonomy" id="1549858"/>
    <lineage>
        <taxon>Bacteria</taxon>
        <taxon>Pseudomonadati</taxon>
        <taxon>Pseudomonadota</taxon>
        <taxon>Alphaproteobacteria</taxon>
        <taxon>Sphingomonadales</taxon>
        <taxon>Sphingomonadaceae</taxon>
        <taxon>Sphingomonas</taxon>
    </lineage>
</organism>
<evidence type="ECO:0000313" key="1">
    <source>
        <dbReference type="EMBL" id="PZQ58251.1"/>
    </source>
</evidence>
<dbReference type="EMBL" id="QFQI01000020">
    <property type="protein sequence ID" value="PZQ58251.1"/>
    <property type="molecule type" value="Genomic_DNA"/>
</dbReference>
<evidence type="ECO:0000313" key="2">
    <source>
        <dbReference type="Proteomes" id="UP000249229"/>
    </source>
</evidence>
<dbReference type="Proteomes" id="UP000249229">
    <property type="component" value="Unassembled WGS sequence"/>
</dbReference>
<dbReference type="Gene3D" id="1.20.1600.10">
    <property type="entry name" value="Outer membrane efflux proteins (OEP)"/>
    <property type="match status" value="1"/>
</dbReference>
<name>A0A2W5NXB7_9SPHN</name>
<protein>
    <submittedName>
        <fullName evidence="1">Uncharacterized protein</fullName>
    </submittedName>
</protein>
<accession>A0A2W5NXB7</accession>